<feature type="non-terminal residue" evidence="1">
    <location>
        <position position="1"/>
    </location>
</feature>
<accession>A0ABV0P773</accession>
<protein>
    <submittedName>
        <fullName evidence="1">Uncharacterized protein</fullName>
    </submittedName>
</protein>
<organism evidence="1 2">
    <name type="scientific">Goodea atripinnis</name>
    <dbReference type="NCBI Taxonomy" id="208336"/>
    <lineage>
        <taxon>Eukaryota</taxon>
        <taxon>Metazoa</taxon>
        <taxon>Chordata</taxon>
        <taxon>Craniata</taxon>
        <taxon>Vertebrata</taxon>
        <taxon>Euteleostomi</taxon>
        <taxon>Actinopterygii</taxon>
        <taxon>Neopterygii</taxon>
        <taxon>Teleostei</taxon>
        <taxon>Neoteleostei</taxon>
        <taxon>Acanthomorphata</taxon>
        <taxon>Ovalentaria</taxon>
        <taxon>Atherinomorphae</taxon>
        <taxon>Cyprinodontiformes</taxon>
        <taxon>Goodeidae</taxon>
        <taxon>Goodea</taxon>
    </lineage>
</organism>
<keyword evidence="2" id="KW-1185">Reference proteome</keyword>
<reference evidence="1 2" key="1">
    <citation type="submission" date="2021-06" db="EMBL/GenBank/DDBJ databases">
        <authorList>
            <person name="Palmer J.M."/>
        </authorList>
    </citation>
    <scope>NUCLEOTIDE SEQUENCE [LARGE SCALE GENOMIC DNA]</scope>
    <source>
        <strain evidence="1 2">GA_2019</strain>
        <tissue evidence="1">Muscle</tissue>
    </source>
</reference>
<evidence type="ECO:0000313" key="2">
    <source>
        <dbReference type="Proteomes" id="UP001476798"/>
    </source>
</evidence>
<comment type="caution">
    <text evidence="1">The sequence shown here is derived from an EMBL/GenBank/DDBJ whole genome shotgun (WGS) entry which is preliminary data.</text>
</comment>
<dbReference type="Proteomes" id="UP001476798">
    <property type="component" value="Unassembled WGS sequence"/>
</dbReference>
<gene>
    <name evidence="1" type="ORF">GOODEAATRI_023286</name>
</gene>
<proteinExistence type="predicted"/>
<evidence type="ECO:0000313" key="1">
    <source>
        <dbReference type="EMBL" id="MEQ2179295.1"/>
    </source>
</evidence>
<name>A0ABV0P773_9TELE</name>
<dbReference type="EMBL" id="JAHRIO010062454">
    <property type="protein sequence ID" value="MEQ2179295.1"/>
    <property type="molecule type" value="Genomic_DNA"/>
</dbReference>
<sequence>INWLNKQLNEVQQPKKTPSAELLDSSLGLSTLTGLRAQFYPQPGKPALSPAMATDISPADHRVGLSVGRQFGDSAGLDAKYFSSRGDGIPVYSLSSNIMQRGKTNQHLQDLMKNKFQCVLEQQMFLK</sequence>